<accession>A0A1H1WNY4</accession>
<dbReference type="EMBL" id="LT629779">
    <property type="protein sequence ID" value="SDS98795.1"/>
    <property type="molecule type" value="Genomic_DNA"/>
</dbReference>
<dbReference type="SUPFAM" id="SSF55961">
    <property type="entry name" value="Bet v1-like"/>
    <property type="match status" value="1"/>
</dbReference>
<comment type="similarity">
    <text evidence="1">Belongs to the AHA1 family.</text>
</comment>
<dbReference type="InterPro" id="IPR013538">
    <property type="entry name" value="ASHA1/2-like_C"/>
</dbReference>
<dbReference type="Pfam" id="PF08327">
    <property type="entry name" value="AHSA1"/>
    <property type="match status" value="1"/>
</dbReference>
<dbReference type="Gene3D" id="3.30.530.20">
    <property type="match status" value="1"/>
</dbReference>
<evidence type="ECO:0000313" key="3">
    <source>
        <dbReference type="EMBL" id="SDS98795.1"/>
    </source>
</evidence>
<evidence type="ECO:0000313" key="4">
    <source>
        <dbReference type="Proteomes" id="UP000198751"/>
    </source>
</evidence>
<feature type="domain" description="Activator of Hsp90 ATPase homologue 1/2-like C-terminal" evidence="2">
    <location>
        <begin position="19"/>
        <end position="158"/>
    </location>
</feature>
<gene>
    <name evidence="3" type="ORF">SAMN04489743_1391</name>
</gene>
<organism evidence="3 4">
    <name type="scientific">Pseudarthrobacter equi</name>
    <dbReference type="NCBI Taxonomy" id="728066"/>
    <lineage>
        <taxon>Bacteria</taxon>
        <taxon>Bacillati</taxon>
        <taxon>Actinomycetota</taxon>
        <taxon>Actinomycetes</taxon>
        <taxon>Micrococcales</taxon>
        <taxon>Micrococcaceae</taxon>
        <taxon>Pseudarthrobacter</taxon>
    </lineage>
</organism>
<evidence type="ECO:0000259" key="2">
    <source>
        <dbReference type="Pfam" id="PF08327"/>
    </source>
</evidence>
<dbReference type="InterPro" id="IPR023393">
    <property type="entry name" value="START-like_dom_sf"/>
</dbReference>
<sequence>MMTHSPTDRSFTLTRILAASRQAVFTAWTDPEHLGWFHNPEMPMPAEPIEVDLRVGGTWKQQMIVNEELSYPTGGIYLEIVPDERLVFRWGAVGGWPELGGGNDMTAPVVTVQLNDLGRDTELVLTVRFSEDLDIEEVQKLMLGGAREGWAATIDRVKDSSAQ</sequence>
<name>A0A1H1WNY4_9MICC</name>
<evidence type="ECO:0000256" key="1">
    <source>
        <dbReference type="ARBA" id="ARBA00006817"/>
    </source>
</evidence>
<dbReference type="Proteomes" id="UP000198751">
    <property type="component" value="Chromosome I"/>
</dbReference>
<reference evidence="4" key="1">
    <citation type="submission" date="2016-10" db="EMBL/GenBank/DDBJ databases">
        <authorList>
            <person name="Varghese N."/>
            <person name="Submissions S."/>
        </authorList>
    </citation>
    <scope>NUCLEOTIDE SEQUENCE [LARGE SCALE GENOMIC DNA]</scope>
    <source>
        <strain evidence="4">IMMIB L-1606</strain>
    </source>
</reference>
<proteinExistence type="inferred from homology"/>
<keyword evidence="4" id="KW-1185">Reference proteome</keyword>
<dbReference type="CDD" id="cd07814">
    <property type="entry name" value="SRPBCC_CalC_Aha1-like"/>
    <property type="match status" value="1"/>
</dbReference>
<protein>
    <submittedName>
        <fullName evidence="3">Uncharacterized conserved protein YndB, AHSA1/START domain</fullName>
    </submittedName>
</protein>
<dbReference type="AlphaFoldDB" id="A0A1H1WNY4"/>